<feature type="region of interest" description="Disordered" evidence="16">
    <location>
        <begin position="1"/>
        <end position="30"/>
    </location>
</feature>
<dbReference type="PANTHER" id="PTHR23389:SF9">
    <property type="entry name" value="DNA LIGASE"/>
    <property type="match status" value="1"/>
</dbReference>
<dbReference type="PANTHER" id="PTHR23389">
    <property type="entry name" value="CHROMOSOME TRANSMISSION FIDELITY FACTOR 18"/>
    <property type="match status" value="1"/>
</dbReference>
<evidence type="ECO:0000256" key="6">
    <source>
        <dbReference type="ARBA" id="ARBA00022723"/>
    </source>
</evidence>
<dbReference type="FunFam" id="2.40.50.140:FF:000012">
    <property type="entry name" value="DNA ligase"/>
    <property type="match status" value="1"/>
</dbReference>
<keyword evidence="5 15" id="KW-0235">DNA replication</keyword>
<dbReference type="PROSITE" id="PS50172">
    <property type="entry name" value="BRCT"/>
    <property type="match status" value="1"/>
</dbReference>
<comment type="cofactor">
    <cofactor evidence="15">
        <name>Mg(2+)</name>
        <dbReference type="ChEBI" id="CHEBI:18420"/>
    </cofactor>
    <cofactor evidence="15">
        <name>Mn(2+)</name>
        <dbReference type="ChEBI" id="CHEBI:29035"/>
    </cofactor>
</comment>
<dbReference type="Gene3D" id="1.10.287.610">
    <property type="entry name" value="Helix hairpin bin"/>
    <property type="match status" value="1"/>
</dbReference>
<dbReference type="Gene3D" id="6.20.10.30">
    <property type="match status" value="1"/>
</dbReference>
<dbReference type="Proteomes" id="UP000334820">
    <property type="component" value="Unassembled WGS sequence"/>
</dbReference>
<dbReference type="PIRSF" id="PIRSF001604">
    <property type="entry name" value="LigA"/>
    <property type="match status" value="1"/>
</dbReference>
<dbReference type="GO" id="GO:0003911">
    <property type="term" value="F:DNA ligase (NAD+) activity"/>
    <property type="evidence" value="ECO:0007669"/>
    <property type="project" value="UniProtKB-UniRule"/>
</dbReference>
<evidence type="ECO:0000256" key="7">
    <source>
        <dbReference type="ARBA" id="ARBA00022763"/>
    </source>
</evidence>
<dbReference type="InterPro" id="IPR013839">
    <property type="entry name" value="DNAligase_adenylation"/>
</dbReference>
<dbReference type="NCBIfam" id="TIGR00575">
    <property type="entry name" value="dnlj"/>
    <property type="match status" value="1"/>
</dbReference>
<dbReference type="SMART" id="SM00278">
    <property type="entry name" value="HhH1"/>
    <property type="match status" value="3"/>
</dbReference>
<feature type="binding site" evidence="15">
    <location>
        <position position="199"/>
    </location>
    <ligand>
        <name>NAD(+)</name>
        <dbReference type="ChEBI" id="CHEBI:57540"/>
    </ligand>
</feature>
<evidence type="ECO:0000256" key="1">
    <source>
        <dbReference type="ARBA" id="ARBA00004067"/>
    </source>
</evidence>
<dbReference type="Pfam" id="PF12826">
    <property type="entry name" value="HHH_2"/>
    <property type="match status" value="1"/>
</dbReference>
<evidence type="ECO:0000256" key="4">
    <source>
        <dbReference type="ARBA" id="ARBA00022598"/>
    </source>
</evidence>
<evidence type="ECO:0000256" key="5">
    <source>
        <dbReference type="ARBA" id="ARBA00022705"/>
    </source>
</evidence>
<dbReference type="Gene3D" id="2.40.50.140">
    <property type="entry name" value="Nucleic acid-binding proteins"/>
    <property type="match status" value="1"/>
</dbReference>
<evidence type="ECO:0000256" key="16">
    <source>
        <dbReference type="SAM" id="MobiDB-lite"/>
    </source>
</evidence>
<dbReference type="InterPro" id="IPR041663">
    <property type="entry name" value="DisA/LigA_HHH"/>
</dbReference>
<dbReference type="EMBL" id="BKZV01000001">
    <property type="protein sequence ID" value="GER81449.1"/>
    <property type="molecule type" value="Genomic_DNA"/>
</dbReference>
<feature type="binding site" evidence="15">
    <location>
        <position position="162"/>
    </location>
    <ligand>
        <name>NAD(+)</name>
        <dbReference type="ChEBI" id="CHEBI:57540"/>
    </ligand>
</feature>
<feature type="domain" description="BRCT" evidence="17">
    <location>
        <begin position="610"/>
        <end position="688"/>
    </location>
</feature>
<dbReference type="CDD" id="cd17748">
    <property type="entry name" value="BRCT_DNA_ligase_like"/>
    <property type="match status" value="1"/>
</dbReference>
<dbReference type="FunFam" id="1.10.150.20:FF:000006">
    <property type="entry name" value="DNA ligase"/>
    <property type="match status" value="1"/>
</dbReference>
<dbReference type="InterPro" id="IPR001357">
    <property type="entry name" value="BRCT_dom"/>
</dbReference>
<feature type="binding site" evidence="15">
    <location>
        <position position="313"/>
    </location>
    <ligand>
        <name>NAD(+)</name>
        <dbReference type="ChEBI" id="CHEBI:57540"/>
    </ligand>
</feature>
<keyword evidence="6 15" id="KW-0479">Metal-binding</keyword>
<dbReference type="InterPro" id="IPR001679">
    <property type="entry name" value="DNA_ligase"/>
</dbReference>
<sequence length="698" mass="79400">MADQSFEREHEQTGVEPSQEASSRASESEELAARVAELRRRIEEANYQYYVLDNPTLTDAEYDQLMQELRRIEEEHPELQTPDSPTQRVGAAPLPEVRQHRHPVPMLSLANARSEEELQAWHRRAQNILPNATFEYVCELKIDGLAMALTYEQGRLTVGATRGDGLVGEDWTPNVRTIRSIPQRLRDANPPPRVEVRGEIYMTIESFEKLNASLTREKLFANPRNAAAGSLRQKDPRITAERNLDFFGYQIGYIEGRNLSTHWEALQLIAEWGFPVNPHNRRARDLDEVLQYCREWEQKRFELPYEIDGVVIKINDLAQQQELGYVGREPRWAIAFKYPPIQVATRLLDIRINIGRTGSVNPWAVLEPVNIRGVTVSRATLHNEQDILRKDLRIGDWVIVQRAGEVIPQVVKPIVERRTGEERPYTPIERCPVCETPIMRLPDEAIAYCPNTDCPARLLESVIHFASKGAMDLETIGEKQCEQLVKAGYIKTVADFYDLTREQLLKLEGVKEKSADNMLKAIEASKKRPFWRLLFGLNIRYIGEKTAQLITEHFGSMDRLLTASEEEIMAIPGVGPKSAHSLYTWLQQEKNRQLIERLRQAGVNMTIEERPGGPLAGQSFLFTGKLAHLTRSQAEEAVRQLGGTVASNVTRSLTHLIVGEDPGSKLEKARRAGVQIHDEQWFLDLLRQHGVDISSSGI</sequence>
<proteinExistence type="inferred from homology"/>
<evidence type="ECO:0000259" key="17">
    <source>
        <dbReference type="PROSITE" id="PS50172"/>
    </source>
</evidence>
<dbReference type="InterPro" id="IPR013840">
    <property type="entry name" value="DNAligase_N"/>
</dbReference>
<evidence type="ECO:0000256" key="10">
    <source>
        <dbReference type="ARBA" id="ARBA00023027"/>
    </source>
</evidence>
<feature type="active site" description="N6-AMP-lysine intermediate" evidence="15">
    <location>
        <position position="141"/>
    </location>
</feature>
<dbReference type="RefSeq" id="WP_151726538.1">
    <property type="nucleotide sequence ID" value="NZ_BKZV01000001.1"/>
</dbReference>
<name>A0A5J4K401_9CHLR</name>
<dbReference type="InterPro" id="IPR018239">
    <property type="entry name" value="DNA_ligase_AS"/>
</dbReference>
<dbReference type="GO" id="GO:0003677">
    <property type="term" value="F:DNA binding"/>
    <property type="evidence" value="ECO:0007669"/>
    <property type="project" value="InterPro"/>
</dbReference>
<feature type="compositionally biased region" description="Low complexity" evidence="16">
    <location>
        <begin position="16"/>
        <end position="25"/>
    </location>
</feature>
<evidence type="ECO:0000256" key="14">
    <source>
        <dbReference type="ARBA" id="ARBA00060881"/>
    </source>
</evidence>
<feature type="binding site" evidence="15">
    <location>
        <position position="337"/>
    </location>
    <ligand>
        <name>NAD(+)</name>
        <dbReference type="ChEBI" id="CHEBI:57540"/>
    </ligand>
</feature>
<protein>
    <recommendedName>
        <fullName evidence="3 15">DNA ligase</fullName>
        <ecNumber evidence="2 15">6.5.1.2</ecNumber>
    </recommendedName>
    <alternativeName>
        <fullName evidence="15">Polydeoxyribonucleotide synthase [NAD(+)]</fullName>
    </alternativeName>
</protein>
<dbReference type="InterPro" id="IPR004150">
    <property type="entry name" value="NAD_DNA_ligase_OB"/>
</dbReference>
<dbReference type="Pfam" id="PF00533">
    <property type="entry name" value="BRCT"/>
    <property type="match status" value="1"/>
</dbReference>
<dbReference type="Gene3D" id="1.10.150.20">
    <property type="entry name" value="5' to 3' exonuclease, C-terminal subdomain"/>
    <property type="match status" value="2"/>
</dbReference>
<dbReference type="GO" id="GO:0046872">
    <property type="term" value="F:metal ion binding"/>
    <property type="evidence" value="ECO:0007669"/>
    <property type="project" value="UniProtKB-KW"/>
</dbReference>
<dbReference type="Pfam" id="PF01653">
    <property type="entry name" value="DNA_ligase_aden"/>
    <property type="match status" value="1"/>
</dbReference>
<dbReference type="PROSITE" id="PS01055">
    <property type="entry name" value="DNA_LIGASE_N1"/>
    <property type="match status" value="1"/>
</dbReference>
<keyword evidence="12 15" id="KW-0464">Manganese</keyword>
<evidence type="ECO:0000256" key="3">
    <source>
        <dbReference type="ARBA" id="ARBA00013308"/>
    </source>
</evidence>
<dbReference type="EC" id="6.5.1.2" evidence="2 15"/>
<comment type="similarity">
    <text evidence="14 15">Belongs to the NAD-dependent DNA ligase family. LigA subfamily.</text>
</comment>
<evidence type="ECO:0000256" key="11">
    <source>
        <dbReference type="ARBA" id="ARBA00023204"/>
    </source>
</evidence>
<feature type="binding site" evidence="15">
    <location>
        <begin position="108"/>
        <end position="109"/>
    </location>
    <ligand>
        <name>NAD(+)</name>
        <dbReference type="ChEBI" id="CHEBI:57540"/>
    </ligand>
</feature>
<dbReference type="SUPFAM" id="SSF50249">
    <property type="entry name" value="Nucleic acid-binding proteins"/>
    <property type="match status" value="1"/>
</dbReference>
<dbReference type="FunFam" id="1.10.150.20:FF:000007">
    <property type="entry name" value="DNA ligase"/>
    <property type="match status" value="1"/>
</dbReference>
<evidence type="ECO:0000256" key="8">
    <source>
        <dbReference type="ARBA" id="ARBA00022833"/>
    </source>
</evidence>
<evidence type="ECO:0000256" key="9">
    <source>
        <dbReference type="ARBA" id="ARBA00022842"/>
    </source>
</evidence>
<comment type="caution">
    <text evidence="18">The sequence shown here is derived from an EMBL/GenBank/DDBJ whole genome shotgun (WGS) entry which is preliminary data.</text>
</comment>
<keyword evidence="7 15" id="KW-0227">DNA damage</keyword>
<dbReference type="InterPro" id="IPR010994">
    <property type="entry name" value="RuvA_2-like"/>
</dbReference>
<evidence type="ECO:0000256" key="15">
    <source>
        <dbReference type="HAMAP-Rule" id="MF_01588"/>
    </source>
</evidence>
<dbReference type="SMART" id="SM00532">
    <property type="entry name" value="LIGANc"/>
    <property type="match status" value="1"/>
</dbReference>
<feature type="binding site" evidence="15">
    <location>
        <begin position="59"/>
        <end position="63"/>
    </location>
    <ligand>
        <name>NAD(+)</name>
        <dbReference type="ChEBI" id="CHEBI:57540"/>
    </ligand>
</feature>
<dbReference type="CDD" id="cd00114">
    <property type="entry name" value="LIGANc"/>
    <property type="match status" value="1"/>
</dbReference>
<keyword evidence="9 15" id="KW-0460">Magnesium</keyword>
<keyword evidence="19" id="KW-1185">Reference proteome</keyword>
<dbReference type="SUPFAM" id="SSF47781">
    <property type="entry name" value="RuvA domain 2-like"/>
    <property type="match status" value="1"/>
</dbReference>
<feature type="binding site" evidence="15">
    <location>
        <position position="139"/>
    </location>
    <ligand>
        <name>NAD(+)</name>
        <dbReference type="ChEBI" id="CHEBI:57540"/>
    </ligand>
</feature>
<dbReference type="GO" id="GO:0006281">
    <property type="term" value="P:DNA repair"/>
    <property type="evidence" value="ECO:0007669"/>
    <property type="project" value="UniProtKB-KW"/>
</dbReference>
<evidence type="ECO:0000256" key="12">
    <source>
        <dbReference type="ARBA" id="ARBA00023211"/>
    </source>
</evidence>
<reference evidence="18 19" key="1">
    <citation type="journal article" date="2019" name="Int. J. Syst. Evol. Microbiol.">
        <title>Thermogemmatispora aurantia sp. nov. and Thermogemmatispora argillosa sp. nov., within the class Ktedonobacteria, and emended description of the genus Thermogemmatispora.</title>
        <authorList>
            <person name="Zheng Y."/>
            <person name="Wang C.M."/>
            <person name="Sakai Y."/>
            <person name="Abe K."/>
            <person name="Yokota A."/>
            <person name="Yabe S."/>
        </authorList>
    </citation>
    <scope>NUCLEOTIDE SEQUENCE [LARGE SCALE GENOMIC DNA]</scope>
    <source>
        <strain evidence="18 19">A1-2</strain>
    </source>
</reference>
<dbReference type="InterPro" id="IPR036420">
    <property type="entry name" value="BRCT_dom_sf"/>
</dbReference>
<dbReference type="InterPro" id="IPR004149">
    <property type="entry name" value="Znf_DNAligase_C4"/>
</dbReference>
<keyword evidence="8 15" id="KW-0862">Zinc</keyword>
<dbReference type="SUPFAM" id="SSF56091">
    <property type="entry name" value="DNA ligase/mRNA capping enzyme, catalytic domain"/>
    <property type="match status" value="1"/>
</dbReference>
<keyword evidence="11 15" id="KW-0234">DNA repair</keyword>
<comment type="caution">
    <text evidence="15">Lacks conserved residue(s) required for the propagation of feature annotation.</text>
</comment>
<organism evidence="18 19">
    <name type="scientific">Thermogemmatispora aurantia</name>
    <dbReference type="NCBI Taxonomy" id="2045279"/>
    <lineage>
        <taxon>Bacteria</taxon>
        <taxon>Bacillati</taxon>
        <taxon>Chloroflexota</taxon>
        <taxon>Ktedonobacteria</taxon>
        <taxon>Thermogemmatisporales</taxon>
        <taxon>Thermogemmatisporaceae</taxon>
        <taxon>Thermogemmatispora</taxon>
    </lineage>
</organism>
<dbReference type="Pfam" id="PF14520">
    <property type="entry name" value="HHH_5"/>
    <property type="match status" value="1"/>
</dbReference>
<dbReference type="HAMAP" id="MF_01588">
    <property type="entry name" value="DNA_ligase_A"/>
    <property type="match status" value="1"/>
</dbReference>
<dbReference type="AlphaFoldDB" id="A0A5J4K401"/>
<dbReference type="GO" id="GO:0006260">
    <property type="term" value="P:DNA replication"/>
    <property type="evidence" value="ECO:0007669"/>
    <property type="project" value="UniProtKB-KW"/>
</dbReference>
<evidence type="ECO:0000313" key="18">
    <source>
        <dbReference type="EMBL" id="GER81449.1"/>
    </source>
</evidence>
<feature type="binding site" evidence="15">
    <location>
        <position position="454"/>
    </location>
    <ligand>
        <name>Zn(2+)</name>
        <dbReference type="ChEBI" id="CHEBI:29105"/>
    </ligand>
</feature>
<feature type="compositionally biased region" description="Basic and acidic residues" evidence="16">
    <location>
        <begin position="1"/>
        <end position="13"/>
    </location>
</feature>
<dbReference type="Gene3D" id="3.40.50.10190">
    <property type="entry name" value="BRCT domain"/>
    <property type="match status" value="1"/>
</dbReference>
<evidence type="ECO:0000256" key="13">
    <source>
        <dbReference type="ARBA" id="ARBA00034005"/>
    </source>
</evidence>
<accession>A0A5J4K401</accession>
<dbReference type="InterPro" id="IPR003583">
    <property type="entry name" value="Hlx-hairpin-Hlx_DNA-bd_motif"/>
</dbReference>
<dbReference type="FunFam" id="3.30.470.30:FF:000001">
    <property type="entry name" value="DNA ligase"/>
    <property type="match status" value="1"/>
</dbReference>
<gene>
    <name evidence="15 18" type="primary">ligA</name>
    <name evidence="18" type="ORF">KTAU_00880</name>
</gene>
<dbReference type="Pfam" id="PF03119">
    <property type="entry name" value="DNA_ligase_ZBD"/>
    <property type="match status" value="1"/>
</dbReference>
<dbReference type="Gene3D" id="3.30.470.30">
    <property type="entry name" value="DNA ligase/mRNA capping enzyme"/>
    <property type="match status" value="1"/>
</dbReference>
<dbReference type="InterPro" id="IPR012340">
    <property type="entry name" value="NA-bd_OB-fold"/>
</dbReference>
<evidence type="ECO:0000313" key="19">
    <source>
        <dbReference type="Proteomes" id="UP000334820"/>
    </source>
</evidence>
<evidence type="ECO:0000256" key="2">
    <source>
        <dbReference type="ARBA" id="ARBA00012722"/>
    </source>
</evidence>
<dbReference type="FunFam" id="1.10.287.610:FF:000002">
    <property type="entry name" value="DNA ligase"/>
    <property type="match status" value="1"/>
</dbReference>
<keyword evidence="4 15" id="KW-0436">Ligase</keyword>
<comment type="catalytic activity">
    <reaction evidence="13 15">
        <text>NAD(+) + (deoxyribonucleotide)n-3'-hydroxyl + 5'-phospho-(deoxyribonucleotide)m = (deoxyribonucleotide)n+m + AMP + beta-nicotinamide D-nucleotide.</text>
        <dbReference type="EC" id="6.5.1.2"/>
    </reaction>
</comment>
<comment type="function">
    <text evidence="1 15">DNA ligase that catalyzes the formation of phosphodiester linkages between 5'-phosphoryl and 3'-hydroxyl groups in double-stranded DNA using NAD as a coenzyme and as the energy source for the reaction. It is essential for DNA replication and repair of damaged DNA.</text>
</comment>
<dbReference type="SMART" id="SM00292">
    <property type="entry name" value="BRCT"/>
    <property type="match status" value="1"/>
</dbReference>
<dbReference type="GO" id="GO:0005829">
    <property type="term" value="C:cytosol"/>
    <property type="evidence" value="ECO:0007669"/>
    <property type="project" value="TreeGrafter"/>
</dbReference>
<feature type="binding site" evidence="15">
    <location>
        <position position="434"/>
    </location>
    <ligand>
        <name>Zn(2+)</name>
        <dbReference type="ChEBI" id="CHEBI:29105"/>
    </ligand>
</feature>
<dbReference type="NCBIfam" id="NF005932">
    <property type="entry name" value="PRK07956.1"/>
    <property type="match status" value="1"/>
</dbReference>
<dbReference type="SUPFAM" id="SSF52113">
    <property type="entry name" value="BRCT domain"/>
    <property type="match status" value="1"/>
</dbReference>
<keyword evidence="10 15" id="KW-0520">NAD</keyword>
<dbReference type="Pfam" id="PF03120">
    <property type="entry name" value="OB_DNA_ligase"/>
    <property type="match status" value="1"/>
</dbReference>
<feature type="binding site" evidence="15">
    <location>
        <position position="431"/>
    </location>
    <ligand>
        <name>Zn(2+)</name>
        <dbReference type="ChEBI" id="CHEBI:29105"/>
    </ligand>
</feature>